<dbReference type="PIRSF" id="PIRSF036458">
    <property type="entry name" value="Butyrate_kin"/>
    <property type="match status" value="1"/>
</dbReference>
<sequence>MQKKSYRILIINPGSTSTKIGVYANDQIIFEDTLRHQADKIALYASVIDQYDFRKDAILSSLETCGIQPSDLDAVCGRGGLLRPISGGTYIVNEAMLNDLEKGFSGQHASNLGGILAHEIASEVNIPAFIVDPVVVDEMQPIARISGFAPISRKSIFHALNQKAVARRYAKQVGKGYEDLRLIVTHMGGGITVGAHCQGKVIDVNNGLHGDGPFSPERSGTVPIGELVDLCYSGTYYRKEIMAKLVGQGGLVGYLGTNDAVTVEKRIEAGDEEAALVYEAMAYQVAKEIGSAATVLEGKVDAILLTGGLAYGKEYVEMIKKRVGWISEVIIYPGEDELQALAEGALRVMNGEEQAKTYPA</sequence>
<dbReference type="PANTHER" id="PTHR21060">
    <property type="entry name" value="ACETATE KINASE"/>
    <property type="match status" value="1"/>
</dbReference>
<dbReference type="HAMAP" id="MF_00542">
    <property type="entry name" value="Butyrate_kinase"/>
    <property type="match status" value="1"/>
</dbReference>
<dbReference type="NCBIfam" id="TIGR02707">
    <property type="entry name" value="butyr_kinase"/>
    <property type="match status" value="1"/>
</dbReference>
<organism evidence="11 12">
    <name type="scientific">Sporosarcina koreensis</name>
    <dbReference type="NCBI Taxonomy" id="334735"/>
    <lineage>
        <taxon>Bacteria</taxon>
        <taxon>Bacillati</taxon>
        <taxon>Bacillota</taxon>
        <taxon>Bacilli</taxon>
        <taxon>Bacillales</taxon>
        <taxon>Caryophanaceae</taxon>
        <taxon>Sporosarcina</taxon>
    </lineage>
</organism>
<evidence type="ECO:0000313" key="12">
    <source>
        <dbReference type="Proteomes" id="UP001596071"/>
    </source>
</evidence>
<gene>
    <name evidence="9 11" type="primary">buk</name>
    <name evidence="11" type="ORF">ACFPTP_09685</name>
</gene>
<accession>A0ABW0TYR8</accession>
<evidence type="ECO:0000313" key="11">
    <source>
        <dbReference type="EMBL" id="MFC5603496.1"/>
    </source>
</evidence>
<evidence type="ECO:0000256" key="10">
    <source>
        <dbReference type="RuleBase" id="RU003835"/>
    </source>
</evidence>
<dbReference type="InterPro" id="IPR011245">
    <property type="entry name" value="Butyrate_kin"/>
</dbReference>
<dbReference type="SUPFAM" id="SSF53067">
    <property type="entry name" value="Actin-like ATPase domain"/>
    <property type="match status" value="2"/>
</dbReference>
<comment type="subcellular location">
    <subcellularLocation>
        <location evidence="1 9">Cytoplasm</location>
    </subcellularLocation>
</comment>
<dbReference type="EMBL" id="JBHSNP010000011">
    <property type="protein sequence ID" value="MFC5603496.1"/>
    <property type="molecule type" value="Genomic_DNA"/>
</dbReference>
<comment type="caution">
    <text evidence="11">The sequence shown here is derived from an EMBL/GenBank/DDBJ whole genome shotgun (WGS) entry which is preliminary data.</text>
</comment>
<dbReference type="PANTHER" id="PTHR21060:SF3">
    <property type="entry name" value="BUTYRATE KINASE 2-RELATED"/>
    <property type="match status" value="1"/>
</dbReference>
<dbReference type="InterPro" id="IPR000890">
    <property type="entry name" value="Aliphatic_acid_kin_short-chain"/>
</dbReference>
<dbReference type="PROSITE" id="PS01075">
    <property type="entry name" value="ACETATE_KINASE_1"/>
    <property type="match status" value="1"/>
</dbReference>
<evidence type="ECO:0000256" key="6">
    <source>
        <dbReference type="ARBA" id="ARBA00022777"/>
    </source>
</evidence>
<dbReference type="Proteomes" id="UP001596071">
    <property type="component" value="Unassembled WGS sequence"/>
</dbReference>
<dbReference type="GO" id="GO:0047761">
    <property type="term" value="F:butyrate kinase activity"/>
    <property type="evidence" value="ECO:0007669"/>
    <property type="project" value="UniProtKB-EC"/>
</dbReference>
<dbReference type="PRINTS" id="PR00471">
    <property type="entry name" value="ACETATEKNASE"/>
</dbReference>
<evidence type="ECO:0000256" key="8">
    <source>
        <dbReference type="ARBA" id="ARBA00048596"/>
    </source>
</evidence>
<proteinExistence type="inferred from homology"/>
<comment type="catalytic activity">
    <reaction evidence="8 9">
        <text>butanoate + ATP = butanoyl phosphate + ADP</text>
        <dbReference type="Rhea" id="RHEA:13585"/>
        <dbReference type="ChEBI" id="CHEBI:17968"/>
        <dbReference type="ChEBI" id="CHEBI:30616"/>
        <dbReference type="ChEBI" id="CHEBI:58079"/>
        <dbReference type="ChEBI" id="CHEBI:456216"/>
        <dbReference type="EC" id="2.7.2.7"/>
    </reaction>
</comment>
<name>A0ABW0TYR8_9BACL</name>
<dbReference type="Pfam" id="PF00871">
    <property type="entry name" value="Acetate_kinase"/>
    <property type="match status" value="1"/>
</dbReference>
<evidence type="ECO:0000256" key="1">
    <source>
        <dbReference type="ARBA" id="ARBA00004496"/>
    </source>
</evidence>
<dbReference type="NCBIfam" id="NF002834">
    <property type="entry name" value="PRK03011.1-5"/>
    <property type="match status" value="1"/>
</dbReference>
<dbReference type="InterPro" id="IPR043129">
    <property type="entry name" value="ATPase_NBD"/>
</dbReference>
<comment type="similarity">
    <text evidence="2 9 10">Belongs to the acetokinase family.</text>
</comment>
<evidence type="ECO:0000256" key="7">
    <source>
        <dbReference type="ARBA" id="ARBA00022840"/>
    </source>
</evidence>
<keyword evidence="7 9" id="KW-0067">ATP-binding</keyword>
<dbReference type="RefSeq" id="WP_381444038.1">
    <property type="nucleotide sequence ID" value="NZ_JBHSNP010000011.1"/>
</dbReference>
<keyword evidence="6 9" id="KW-0418">Kinase</keyword>
<evidence type="ECO:0000256" key="3">
    <source>
        <dbReference type="ARBA" id="ARBA00022490"/>
    </source>
</evidence>
<dbReference type="CDD" id="cd24011">
    <property type="entry name" value="ASKHA_NBD_BK"/>
    <property type="match status" value="1"/>
</dbReference>
<keyword evidence="5 9" id="KW-0547">Nucleotide-binding</keyword>
<reference evidence="12" key="1">
    <citation type="journal article" date="2019" name="Int. J. Syst. Evol. Microbiol.">
        <title>The Global Catalogue of Microorganisms (GCM) 10K type strain sequencing project: providing services to taxonomists for standard genome sequencing and annotation.</title>
        <authorList>
            <consortium name="The Broad Institute Genomics Platform"/>
            <consortium name="The Broad Institute Genome Sequencing Center for Infectious Disease"/>
            <person name="Wu L."/>
            <person name="Ma J."/>
        </authorList>
    </citation>
    <scope>NUCLEOTIDE SEQUENCE [LARGE SCALE GENOMIC DNA]</scope>
    <source>
        <strain evidence="12">KACC 11299</strain>
    </source>
</reference>
<keyword evidence="3 9" id="KW-0963">Cytoplasm</keyword>
<dbReference type="EC" id="2.7.2.7" evidence="9"/>
<evidence type="ECO:0000256" key="2">
    <source>
        <dbReference type="ARBA" id="ARBA00008748"/>
    </source>
</evidence>
<dbReference type="Gene3D" id="3.30.420.40">
    <property type="match status" value="2"/>
</dbReference>
<protein>
    <recommendedName>
        <fullName evidence="9">Probable butyrate kinase</fullName>
        <shortName evidence="9">BK</shortName>
        <ecNumber evidence="9">2.7.2.7</ecNumber>
    </recommendedName>
    <alternativeName>
        <fullName evidence="9">Branched-chain carboxylic acid kinase</fullName>
    </alternativeName>
</protein>
<evidence type="ECO:0000256" key="4">
    <source>
        <dbReference type="ARBA" id="ARBA00022679"/>
    </source>
</evidence>
<evidence type="ECO:0000256" key="9">
    <source>
        <dbReference type="HAMAP-Rule" id="MF_00542"/>
    </source>
</evidence>
<evidence type="ECO:0000256" key="5">
    <source>
        <dbReference type="ARBA" id="ARBA00022741"/>
    </source>
</evidence>
<dbReference type="InterPro" id="IPR023865">
    <property type="entry name" value="Aliphatic_acid_kinase_CS"/>
</dbReference>
<keyword evidence="12" id="KW-1185">Reference proteome</keyword>
<dbReference type="PROSITE" id="PS01076">
    <property type="entry name" value="ACETATE_KINASE_2"/>
    <property type="match status" value="1"/>
</dbReference>
<keyword evidence="4 9" id="KW-0808">Transferase</keyword>